<dbReference type="PANTHER" id="PTHR34220">
    <property type="entry name" value="SENSOR HISTIDINE KINASE YPDA"/>
    <property type="match status" value="1"/>
</dbReference>
<comment type="caution">
    <text evidence="4">The sequence shown here is derived from an EMBL/GenBank/DDBJ whole genome shotgun (WGS) entry which is preliminary data.</text>
</comment>
<dbReference type="EMBL" id="JAERTY010000002">
    <property type="protein sequence ID" value="MBL1408040.1"/>
    <property type="molecule type" value="Genomic_DNA"/>
</dbReference>
<proteinExistence type="predicted"/>
<dbReference type="Pfam" id="PF02518">
    <property type="entry name" value="HATPase_c"/>
    <property type="match status" value="1"/>
</dbReference>
<reference evidence="4 5" key="1">
    <citation type="submission" date="2021-01" db="EMBL/GenBank/DDBJ databases">
        <title>C459-1 draft genome sequence.</title>
        <authorList>
            <person name="Zhang X.-F."/>
        </authorList>
    </citation>
    <scope>NUCLEOTIDE SEQUENCE [LARGE SCALE GENOMIC DNA]</scope>
    <source>
        <strain evidence="5">C459-1</strain>
    </source>
</reference>
<keyword evidence="1" id="KW-0812">Transmembrane</keyword>
<gene>
    <name evidence="4" type="ORF">JKG61_04695</name>
</gene>
<dbReference type="RefSeq" id="WP_202101818.1">
    <property type="nucleotide sequence ID" value="NZ_JAERTY010000002.1"/>
</dbReference>
<dbReference type="InterPro" id="IPR050640">
    <property type="entry name" value="Bact_2-comp_sensor_kinase"/>
</dbReference>
<dbReference type="PANTHER" id="PTHR34220:SF7">
    <property type="entry name" value="SENSOR HISTIDINE KINASE YPDA"/>
    <property type="match status" value="1"/>
</dbReference>
<dbReference type="InterPro" id="IPR003594">
    <property type="entry name" value="HATPase_dom"/>
</dbReference>
<dbReference type="GO" id="GO:0016301">
    <property type="term" value="F:kinase activity"/>
    <property type="evidence" value="ECO:0007669"/>
    <property type="project" value="UniProtKB-KW"/>
</dbReference>
<keyword evidence="1" id="KW-1133">Transmembrane helix</keyword>
<dbReference type="InterPro" id="IPR010559">
    <property type="entry name" value="Sig_transdc_His_kin_internal"/>
</dbReference>
<evidence type="ECO:0000313" key="5">
    <source>
        <dbReference type="Proteomes" id="UP000625283"/>
    </source>
</evidence>
<evidence type="ECO:0000259" key="2">
    <source>
        <dbReference type="Pfam" id="PF02518"/>
    </source>
</evidence>
<keyword evidence="1" id="KW-0472">Membrane</keyword>
<organism evidence="4 5">
    <name type="scientific">Sphingobacterium faecale</name>
    <dbReference type="NCBI Taxonomy" id="2803775"/>
    <lineage>
        <taxon>Bacteria</taxon>
        <taxon>Pseudomonadati</taxon>
        <taxon>Bacteroidota</taxon>
        <taxon>Sphingobacteriia</taxon>
        <taxon>Sphingobacteriales</taxon>
        <taxon>Sphingobacteriaceae</taxon>
        <taxon>Sphingobacterium</taxon>
    </lineage>
</organism>
<feature type="domain" description="Histidine kinase/HSP90-like ATPase" evidence="2">
    <location>
        <begin position="440"/>
        <end position="532"/>
    </location>
</feature>
<accession>A0ABS1R163</accession>
<evidence type="ECO:0000259" key="3">
    <source>
        <dbReference type="Pfam" id="PF06580"/>
    </source>
</evidence>
<name>A0ABS1R163_9SPHI</name>
<keyword evidence="5" id="KW-1185">Reference proteome</keyword>
<dbReference type="Gene3D" id="3.30.565.10">
    <property type="entry name" value="Histidine kinase-like ATPase, C-terminal domain"/>
    <property type="match status" value="1"/>
</dbReference>
<dbReference type="Pfam" id="PF06580">
    <property type="entry name" value="His_kinase"/>
    <property type="match status" value="1"/>
</dbReference>
<feature type="transmembrane region" description="Helical" evidence="1">
    <location>
        <begin position="302"/>
        <end position="324"/>
    </location>
</feature>
<keyword evidence="4" id="KW-0808">Transferase</keyword>
<feature type="domain" description="Signal transduction histidine kinase internal region" evidence="3">
    <location>
        <begin position="344"/>
        <end position="419"/>
    </location>
</feature>
<keyword evidence="4" id="KW-0418">Kinase</keyword>
<evidence type="ECO:0000313" key="4">
    <source>
        <dbReference type="EMBL" id="MBL1408040.1"/>
    </source>
</evidence>
<evidence type="ECO:0000256" key="1">
    <source>
        <dbReference type="SAM" id="Phobius"/>
    </source>
</evidence>
<protein>
    <submittedName>
        <fullName evidence="4">Histidine kinase</fullName>
    </submittedName>
</protein>
<sequence length="536" mass="61109">MKKIILLLITTLFCLHTIGQTKNETEQYSIDSTKNYYLGNIDLGRISLGITLDTLAKVRSYANKFPNISNKTFTYLENGNRAQLRIQCRLLSDIKNYQFVVKDDHENALLSGSAEGLTFTNDPIFGYSAKLPVIDIQKKVISITLYNKTNPAQQGTAIIYNKTLPRTEIAFLGTEVNTREPKGISSTMSKDCSEITLGRDSRGLKASIRKNDYNFIYSILIKKKKTGDAVFKSRTWIYDYPYAGADSGPEIFVDKQYFKTSGEYEIIIQPDLKYISEKELEQYSSKKTIYVDIVKNYSAQELILWSILLLIICMGTTSLLIYLIRRKNRQKVKNENLQKKIAEARLSSIQSQLNPHFLFNALSSIQSFINDNDVDNANRYLSKFARLTRHVLDSSTSTSLIDEINLLEDYLQMEQLRFGFQYKIQAKNLDSNNIEIPSMLLQPLVENAIKHGVAEQKEQGQVNIDFDRDKNDLRVTIVDNGNGYNVKQVVTGLGIKLTNERIELWNELHSQAPISLTTISNSKGTSVYLTFKNWLS</sequence>
<dbReference type="InterPro" id="IPR036890">
    <property type="entry name" value="HATPase_C_sf"/>
</dbReference>
<dbReference type="Proteomes" id="UP000625283">
    <property type="component" value="Unassembled WGS sequence"/>
</dbReference>
<dbReference type="SUPFAM" id="SSF55874">
    <property type="entry name" value="ATPase domain of HSP90 chaperone/DNA topoisomerase II/histidine kinase"/>
    <property type="match status" value="1"/>
</dbReference>